<feature type="transmembrane region" description="Helical" evidence="1">
    <location>
        <begin position="6"/>
        <end position="27"/>
    </location>
</feature>
<feature type="transmembrane region" description="Helical" evidence="1">
    <location>
        <begin position="140"/>
        <end position="161"/>
    </location>
</feature>
<keyword evidence="1" id="KW-0472">Membrane</keyword>
<sequence>MNIPQYLALGVFSSYFLVILGLFWLIYQSLPPPSPEQPKLRIAAFAALAIGSLVHTWFYMFKYISWSFVNFESQDLYKSDIVIERISSWLLNTSLFEEAWASVCVGALNWWWSEQLCLFTVGAWTVFLATKGPQHRVKHLWAYMLLGQLVAISVASNLFYIALLLSQPSPLPKDSRANPRLWLSVLISLLSVATSPFTDERTFLPNLLVMHALLILPLLWTPKSPSPFSLHTSTLYLIIFLISAAIRARTVLAAMVFFNDSPLATAWNTLHSHPAQSSIGWDVVWSTLSFITWTGLCSSGDGQPSNAFVIPFMFLASSLASIGVTAPYVLLPHNVRPFMPKTE</sequence>
<gene>
    <name evidence="2" type="ORF">K443DRAFT_239563</name>
</gene>
<feature type="transmembrane region" description="Helical" evidence="1">
    <location>
        <begin position="234"/>
        <end position="258"/>
    </location>
</feature>
<feature type="transmembrane region" description="Helical" evidence="1">
    <location>
        <begin position="308"/>
        <end position="331"/>
    </location>
</feature>
<dbReference type="Proteomes" id="UP000054477">
    <property type="component" value="Unassembled WGS sequence"/>
</dbReference>
<dbReference type="AlphaFoldDB" id="A0A0C9XNP3"/>
<protein>
    <submittedName>
        <fullName evidence="2">Uncharacterized protein</fullName>
    </submittedName>
</protein>
<accession>A0A0C9XNP3</accession>
<keyword evidence="1" id="KW-1133">Transmembrane helix</keyword>
<dbReference type="EMBL" id="KN838688">
    <property type="protein sequence ID" value="KIJ97627.1"/>
    <property type="molecule type" value="Genomic_DNA"/>
</dbReference>
<evidence type="ECO:0000313" key="2">
    <source>
        <dbReference type="EMBL" id="KIJ97627.1"/>
    </source>
</evidence>
<keyword evidence="3" id="KW-1185">Reference proteome</keyword>
<proteinExistence type="predicted"/>
<feature type="transmembrane region" description="Helical" evidence="1">
    <location>
        <begin position="203"/>
        <end position="222"/>
    </location>
</feature>
<keyword evidence="1" id="KW-0812">Transmembrane</keyword>
<evidence type="ECO:0000313" key="3">
    <source>
        <dbReference type="Proteomes" id="UP000054477"/>
    </source>
</evidence>
<reference evidence="2 3" key="1">
    <citation type="submission" date="2014-04" db="EMBL/GenBank/DDBJ databases">
        <authorList>
            <consortium name="DOE Joint Genome Institute"/>
            <person name="Kuo A."/>
            <person name="Kohler A."/>
            <person name="Nagy L.G."/>
            <person name="Floudas D."/>
            <person name="Copeland A."/>
            <person name="Barry K.W."/>
            <person name="Cichocki N."/>
            <person name="Veneault-Fourrey C."/>
            <person name="LaButti K."/>
            <person name="Lindquist E.A."/>
            <person name="Lipzen A."/>
            <person name="Lundell T."/>
            <person name="Morin E."/>
            <person name="Murat C."/>
            <person name="Sun H."/>
            <person name="Tunlid A."/>
            <person name="Henrissat B."/>
            <person name="Grigoriev I.V."/>
            <person name="Hibbett D.S."/>
            <person name="Martin F."/>
            <person name="Nordberg H.P."/>
            <person name="Cantor M.N."/>
            <person name="Hua S.X."/>
        </authorList>
    </citation>
    <scope>NUCLEOTIDE SEQUENCE [LARGE SCALE GENOMIC DNA]</scope>
    <source>
        <strain evidence="2 3">LaAM-08-1</strain>
    </source>
</reference>
<organism evidence="2 3">
    <name type="scientific">Laccaria amethystina LaAM-08-1</name>
    <dbReference type="NCBI Taxonomy" id="1095629"/>
    <lineage>
        <taxon>Eukaryota</taxon>
        <taxon>Fungi</taxon>
        <taxon>Dikarya</taxon>
        <taxon>Basidiomycota</taxon>
        <taxon>Agaricomycotina</taxon>
        <taxon>Agaricomycetes</taxon>
        <taxon>Agaricomycetidae</taxon>
        <taxon>Agaricales</taxon>
        <taxon>Agaricineae</taxon>
        <taxon>Hydnangiaceae</taxon>
        <taxon>Laccaria</taxon>
    </lineage>
</organism>
<reference evidence="3" key="2">
    <citation type="submission" date="2015-01" db="EMBL/GenBank/DDBJ databases">
        <title>Evolutionary Origins and Diversification of the Mycorrhizal Mutualists.</title>
        <authorList>
            <consortium name="DOE Joint Genome Institute"/>
            <consortium name="Mycorrhizal Genomics Consortium"/>
            <person name="Kohler A."/>
            <person name="Kuo A."/>
            <person name="Nagy L.G."/>
            <person name="Floudas D."/>
            <person name="Copeland A."/>
            <person name="Barry K.W."/>
            <person name="Cichocki N."/>
            <person name="Veneault-Fourrey C."/>
            <person name="LaButti K."/>
            <person name="Lindquist E.A."/>
            <person name="Lipzen A."/>
            <person name="Lundell T."/>
            <person name="Morin E."/>
            <person name="Murat C."/>
            <person name="Riley R."/>
            <person name="Ohm R."/>
            <person name="Sun H."/>
            <person name="Tunlid A."/>
            <person name="Henrissat B."/>
            <person name="Grigoriev I.V."/>
            <person name="Hibbett D.S."/>
            <person name="Martin F."/>
        </authorList>
    </citation>
    <scope>NUCLEOTIDE SEQUENCE [LARGE SCALE GENOMIC DNA]</scope>
    <source>
        <strain evidence="3">LaAM-08-1</strain>
    </source>
</reference>
<feature type="transmembrane region" description="Helical" evidence="1">
    <location>
        <begin position="39"/>
        <end position="60"/>
    </location>
</feature>
<name>A0A0C9XNP3_9AGAR</name>
<dbReference type="HOGENOM" id="CLU_037033_1_1_1"/>
<dbReference type="OrthoDB" id="2126185at2759"/>
<evidence type="ECO:0000256" key="1">
    <source>
        <dbReference type="SAM" id="Phobius"/>
    </source>
</evidence>